<dbReference type="NCBIfam" id="TIGR00369">
    <property type="entry name" value="unchar_dom_1"/>
    <property type="match status" value="1"/>
</dbReference>
<dbReference type="CDD" id="cd03443">
    <property type="entry name" value="PaaI_thioesterase"/>
    <property type="match status" value="1"/>
</dbReference>
<dbReference type="GO" id="GO:0016289">
    <property type="term" value="F:acyl-CoA hydrolase activity"/>
    <property type="evidence" value="ECO:0007669"/>
    <property type="project" value="UniProtKB-ARBA"/>
</dbReference>
<sequence length="139" mass="14445">MSIEEHIRRGFALQSMMKTIGANLTHVGNGTVEITAPLSAGFLQHNGFGHAGLTFTLGDTAAGCAAMTLLPTTQAVVTSEIGVHLLSPAIGDVLIARGKVIKPGRRQIVSSADVYAVKDGIEKHIATLTGTMVPIALET</sequence>
<dbReference type="Gene3D" id="3.10.129.10">
    <property type="entry name" value="Hotdog Thioesterase"/>
    <property type="match status" value="1"/>
</dbReference>
<accession>A0A238KQC7</accession>
<dbReference type="AlphaFoldDB" id="A0A238KQC7"/>
<dbReference type="InterPro" id="IPR029069">
    <property type="entry name" value="HotDog_dom_sf"/>
</dbReference>
<dbReference type="OrthoDB" id="9806185at2"/>
<dbReference type="InterPro" id="IPR006683">
    <property type="entry name" value="Thioestr_dom"/>
</dbReference>
<evidence type="ECO:0000313" key="4">
    <source>
        <dbReference type="Proteomes" id="UP000220836"/>
    </source>
</evidence>
<gene>
    <name evidence="3" type="ORF">PEV8663_02949</name>
</gene>
<protein>
    <submittedName>
        <fullName evidence="3">Thioesterase superfamily protein</fullName>
    </submittedName>
</protein>
<organism evidence="3 4">
    <name type="scientific">Pelagimonas varians</name>
    <dbReference type="NCBI Taxonomy" id="696760"/>
    <lineage>
        <taxon>Bacteria</taxon>
        <taxon>Pseudomonadati</taxon>
        <taxon>Pseudomonadota</taxon>
        <taxon>Alphaproteobacteria</taxon>
        <taxon>Rhodobacterales</taxon>
        <taxon>Roseobacteraceae</taxon>
        <taxon>Pelagimonas</taxon>
    </lineage>
</organism>
<dbReference type="Pfam" id="PF03061">
    <property type="entry name" value="4HBT"/>
    <property type="match status" value="1"/>
</dbReference>
<dbReference type="SUPFAM" id="SSF54637">
    <property type="entry name" value="Thioesterase/thiol ester dehydrase-isomerase"/>
    <property type="match status" value="1"/>
</dbReference>
<proteinExistence type="predicted"/>
<dbReference type="Proteomes" id="UP000220836">
    <property type="component" value="Unassembled WGS sequence"/>
</dbReference>
<keyword evidence="1" id="KW-0378">Hydrolase</keyword>
<evidence type="ECO:0000313" key="3">
    <source>
        <dbReference type="EMBL" id="SMX45054.1"/>
    </source>
</evidence>
<dbReference type="RefSeq" id="WP_097805435.1">
    <property type="nucleotide sequence ID" value="NZ_FXYH01000011.1"/>
</dbReference>
<reference evidence="3 4" key="1">
    <citation type="submission" date="2017-05" db="EMBL/GenBank/DDBJ databases">
        <authorList>
            <person name="Song R."/>
            <person name="Chenine A.L."/>
            <person name="Ruprecht R.M."/>
        </authorList>
    </citation>
    <scope>NUCLEOTIDE SEQUENCE [LARGE SCALE GENOMIC DNA]</scope>
    <source>
        <strain evidence="3 4">CECT 8663</strain>
    </source>
</reference>
<dbReference type="EMBL" id="FXYH01000011">
    <property type="protein sequence ID" value="SMX45054.1"/>
    <property type="molecule type" value="Genomic_DNA"/>
</dbReference>
<evidence type="ECO:0000259" key="2">
    <source>
        <dbReference type="Pfam" id="PF03061"/>
    </source>
</evidence>
<dbReference type="InterPro" id="IPR003736">
    <property type="entry name" value="PAAI_dom"/>
</dbReference>
<name>A0A238KQC7_9RHOB</name>
<evidence type="ECO:0000256" key="1">
    <source>
        <dbReference type="ARBA" id="ARBA00022801"/>
    </source>
</evidence>
<feature type="domain" description="Thioesterase" evidence="2">
    <location>
        <begin position="47"/>
        <end position="120"/>
    </location>
</feature>
<keyword evidence="4" id="KW-1185">Reference proteome</keyword>